<organism evidence="1 2">
    <name type="scientific">Amycolatopsis rubida</name>
    <dbReference type="NCBI Taxonomy" id="112413"/>
    <lineage>
        <taxon>Bacteria</taxon>
        <taxon>Bacillati</taxon>
        <taxon>Actinomycetota</taxon>
        <taxon>Actinomycetes</taxon>
        <taxon>Pseudonocardiales</taxon>
        <taxon>Pseudonocardiaceae</taxon>
        <taxon>Amycolatopsis</taxon>
    </lineage>
</organism>
<accession>A0A1I5HY82</accession>
<evidence type="ECO:0000313" key="2">
    <source>
        <dbReference type="Proteomes" id="UP000199137"/>
    </source>
</evidence>
<dbReference type="EMBL" id="FOWC01000002">
    <property type="protein sequence ID" value="SFO53294.1"/>
    <property type="molecule type" value="Genomic_DNA"/>
</dbReference>
<dbReference type="AlphaFoldDB" id="A0A1I5HY82"/>
<evidence type="ECO:0008006" key="3">
    <source>
        <dbReference type="Google" id="ProtNLM"/>
    </source>
</evidence>
<protein>
    <recommendedName>
        <fullName evidence="3">RidA family protein</fullName>
    </recommendedName>
</protein>
<sequence>MLVPRAQAGPARAAAIAVARWCNAARNACGAKTSAAVAGSHSARSACRESWKAASGRSRPSGPISPSFDDLEAVLAETGMALENLVRLNVYPTGAGPLFRRHGTLPASTTMLGVPRLAIPALLVELEGTAVADR</sequence>
<dbReference type="STRING" id="112413.SAMN05421854_102157"/>
<dbReference type="InterPro" id="IPR035959">
    <property type="entry name" value="RutC-like_sf"/>
</dbReference>
<reference evidence="1 2" key="1">
    <citation type="submission" date="2016-10" db="EMBL/GenBank/DDBJ databases">
        <authorList>
            <person name="de Groot N.N."/>
        </authorList>
    </citation>
    <scope>NUCLEOTIDE SEQUENCE [LARGE SCALE GENOMIC DNA]</scope>
    <source>
        <strain evidence="1 2">DSM 44637</strain>
    </source>
</reference>
<dbReference type="Gene3D" id="3.30.1330.40">
    <property type="entry name" value="RutC-like"/>
    <property type="match status" value="1"/>
</dbReference>
<dbReference type="SUPFAM" id="SSF55298">
    <property type="entry name" value="YjgF-like"/>
    <property type="match status" value="1"/>
</dbReference>
<dbReference type="Proteomes" id="UP000199137">
    <property type="component" value="Unassembled WGS sequence"/>
</dbReference>
<gene>
    <name evidence="1" type="ORF">SAMN05421854_102157</name>
</gene>
<dbReference type="RefSeq" id="WP_244287097.1">
    <property type="nucleotide sequence ID" value="NZ_FOWC01000002.1"/>
</dbReference>
<evidence type="ECO:0000313" key="1">
    <source>
        <dbReference type="EMBL" id="SFO53294.1"/>
    </source>
</evidence>
<proteinExistence type="predicted"/>
<name>A0A1I5HY82_9PSEU</name>